<accession>A0AAU8XUF6</accession>
<dbReference type="Proteomes" id="UP000234562">
    <property type="component" value="Chromosome"/>
</dbReference>
<evidence type="ECO:0000313" key="2">
    <source>
        <dbReference type="EMBL" id="AUI74443.1"/>
    </source>
</evidence>
<name>A0AAU8XUF6_LACHE</name>
<protein>
    <recommendedName>
        <fullName evidence="1">Mucin binding domain-containing protein</fullName>
    </recommendedName>
</protein>
<reference evidence="3" key="1">
    <citation type="submission" date="2016-05" db="EMBL/GenBank/DDBJ databases">
        <title>Genome sequence of Lactobacillus helveticus FAM8105.</title>
        <authorList>
            <person name="Ahrens C."/>
            <person name="Schmid M."/>
        </authorList>
    </citation>
    <scope>NUCLEOTIDE SEQUENCE [LARGE SCALE GENOMIC DNA]</scope>
    <source>
        <strain evidence="3">FAM8105</strain>
    </source>
</reference>
<sequence length="106" mass="12105">MSKFTDMFNKSIRAEIEFIDLDNGEAKLDKVEGKEKQNAPIDYDPSDKIEEFTNEGYELASKDIDINGVKPTYDDDGHIYYIGFHHGTTVLMQNILLMAIAAINWQ</sequence>
<dbReference type="AlphaFoldDB" id="A0AAU8XUF6"/>
<proteinExistence type="predicted"/>
<organism evidence="2 3">
    <name type="scientific">Lactobacillus helveticus</name>
    <name type="common">Lactobacillus suntoryeus</name>
    <dbReference type="NCBI Taxonomy" id="1587"/>
    <lineage>
        <taxon>Bacteria</taxon>
        <taxon>Bacillati</taxon>
        <taxon>Bacillota</taxon>
        <taxon>Bacilli</taxon>
        <taxon>Lactobacillales</taxon>
        <taxon>Lactobacillaceae</taxon>
        <taxon>Lactobacillus</taxon>
    </lineage>
</organism>
<dbReference type="Gene3D" id="3.10.20.470">
    <property type="match status" value="1"/>
</dbReference>
<feature type="domain" description="Mucin binding" evidence="1">
    <location>
        <begin position="13"/>
        <end position="86"/>
    </location>
</feature>
<evidence type="ECO:0000259" key="1">
    <source>
        <dbReference type="Pfam" id="PF17965"/>
    </source>
</evidence>
<gene>
    <name evidence="2" type="ORF">Lh8105_06405</name>
</gene>
<dbReference type="InterPro" id="IPR041558">
    <property type="entry name" value="MucBP_2"/>
</dbReference>
<evidence type="ECO:0000313" key="3">
    <source>
        <dbReference type="Proteomes" id="UP000234562"/>
    </source>
</evidence>
<dbReference type="RefSeq" id="WP_101853867.1">
    <property type="nucleotide sequence ID" value="NZ_CP015496.1"/>
</dbReference>
<dbReference type="EMBL" id="CP015496">
    <property type="protein sequence ID" value="AUI74443.1"/>
    <property type="molecule type" value="Genomic_DNA"/>
</dbReference>
<dbReference type="Pfam" id="PF17965">
    <property type="entry name" value="MucBP_2"/>
    <property type="match status" value="1"/>
</dbReference>